<dbReference type="InterPro" id="IPR020904">
    <property type="entry name" value="Sc_DH/Rdtase_CS"/>
</dbReference>
<dbReference type="PRINTS" id="PR00081">
    <property type="entry name" value="GDHRDH"/>
</dbReference>
<protein>
    <submittedName>
        <fullName evidence="3">Unannotated protein</fullName>
    </submittedName>
</protein>
<dbReference type="FunFam" id="3.40.50.720:FF:000084">
    <property type="entry name" value="Short-chain dehydrogenase reductase"/>
    <property type="match status" value="1"/>
</dbReference>
<evidence type="ECO:0000256" key="2">
    <source>
        <dbReference type="ARBA" id="ARBA00023002"/>
    </source>
</evidence>
<dbReference type="Pfam" id="PF13561">
    <property type="entry name" value="adh_short_C2"/>
    <property type="match status" value="1"/>
</dbReference>
<keyword evidence="2" id="KW-0560">Oxidoreductase</keyword>
<evidence type="ECO:0000313" key="3">
    <source>
        <dbReference type="EMBL" id="CAB4818251.1"/>
    </source>
</evidence>
<proteinExistence type="inferred from homology"/>
<comment type="similarity">
    <text evidence="1">Belongs to the short-chain dehydrogenases/reductases (SDR) family.</text>
</comment>
<name>A0A6J6Z920_9ZZZZ</name>
<sequence length="250" mass="26248">MPNISMLDKNVLLTGGAQGLGEAMLRTFSASGATGIVLDKIAPAQLPSGWVYINCDLTNERATSAAFESIPVHLRKIDVLLANAGMVPAWSTIAATPLTIWDDVMALNSRGLFITLKESFDLLRKPGASIVITASLNSWKGDENIVPYVASKHAALGVMRSAALDFGRSGIRVNAIAPGPVATQALLSRIKKRNGADEDAFQSALEKLAKSTALGRLATVDDVANTALFLSSDLANGITGQMINVDAGVM</sequence>
<organism evidence="3">
    <name type="scientific">freshwater metagenome</name>
    <dbReference type="NCBI Taxonomy" id="449393"/>
    <lineage>
        <taxon>unclassified sequences</taxon>
        <taxon>metagenomes</taxon>
        <taxon>ecological metagenomes</taxon>
    </lineage>
</organism>
<dbReference type="GO" id="GO:0016491">
    <property type="term" value="F:oxidoreductase activity"/>
    <property type="evidence" value="ECO:0007669"/>
    <property type="project" value="UniProtKB-KW"/>
</dbReference>
<dbReference type="EMBL" id="CAFABG010000001">
    <property type="protein sequence ID" value="CAB4818251.1"/>
    <property type="molecule type" value="Genomic_DNA"/>
</dbReference>
<dbReference type="PROSITE" id="PS00061">
    <property type="entry name" value="ADH_SHORT"/>
    <property type="match status" value="1"/>
</dbReference>
<dbReference type="PANTHER" id="PTHR24321">
    <property type="entry name" value="DEHYDROGENASES, SHORT CHAIN"/>
    <property type="match status" value="1"/>
</dbReference>
<dbReference type="PANTHER" id="PTHR24321:SF8">
    <property type="entry name" value="ESTRADIOL 17-BETA-DEHYDROGENASE 8-RELATED"/>
    <property type="match status" value="1"/>
</dbReference>
<dbReference type="CDD" id="cd05233">
    <property type="entry name" value="SDR_c"/>
    <property type="match status" value="1"/>
</dbReference>
<dbReference type="InterPro" id="IPR002347">
    <property type="entry name" value="SDR_fam"/>
</dbReference>
<dbReference type="AlphaFoldDB" id="A0A6J6Z920"/>
<dbReference type="InterPro" id="IPR036291">
    <property type="entry name" value="NAD(P)-bd_dom_sf"/>
</dbReference>
<accession>A0A6J6Z920</accession>
<evidence type="ECO:0000256" key="1">
    <source>
        <dbReference type="ARBA" id="ARBA00006484"/>
    </source>
</evidence>
<dbReference type="SUPFAM" id="SSF51735">
    <property type="entry name" value="NAD(P)-binding Rossmann-fold domains"/>
    <property type="match status" value="1"/>
</dbReference>
<reference evidence="3" key="1">
    <citation type="submission" date="2020-05" db="EMBL/GenBank/DDBJ databases">
        <authorList>
            <person name="Chiriac C."/>
            <person name="Salcher M."/>
            <person name="Ghai R."/>
            <person name="Kavagutti S V."/>
        </authorList>
    </citation>
    <scope>NUCLEOTIDE SEQUENCE</scope>
</reference>
<gene>
    <name evidence="3" type="ORF">UFOPK3181_00039</name>
</gene>
<dbReference type="Gene3D" id="3.40.50.720">
    <property type="entry name" value="NAD(P)-binding Rossmann-like Domain"/>
    <property type="match status" value="1"/>
</dbReference>